<proteinExistence type="inferred from homology"/>
<dbReference type="Proteomes" id="UP001500843">
    <property type="component" value="Unassembled WGS sequence"/>
</dbReference>
<evidence type="ECO:0000256" key="2">
    <source>
        <dbReference type="ARBA" id="ARBA00007639"/>
    </source>
</evidence>
<dbReference type="InterPro" id="IPR028082">
    <property type="entry name" value="Peripla_BP_I"/>
</dbReference>
<dbReference type="Gene3D" id="3.40.50.2300">
    <property type="match status" value="2"/>
</dbReference>
<evidence type="ECO:0000259" key="4">
    <source>
        <dbReference type="Pfam" id="PF13407"/>
    </source>
</evidence>
<comment type="caution">
    <text evidence="5">The sequence shown here is derived from an EMBL/GenBank/DDBJ whole genome shotgun (WGS) entry which is preliminary data.</text>
</comment>
<evidence type="ECO:0000256" key="3">
    <source>
        <dbReference type="ARBA" id="ARBA00022729"/>
    </source>
</evidence>
<reference evidence="6" key="1">
    <citation type="journal article" date="2019" name="Int. J. Syst. Evol. Microbiol.">
        <title>The Global Catalogue of Microorganisms (GCM) 10K type strain sequencing project: providing services to taxonomists for standard genome sequencing and annotation.</title>
        <authorList>
            <consortium name="The Broad Institute Genomics Platform"/>
            <consortium name="The Broad Institute Genome Sequencing Center for Infectious Disease"/>
            <person name="Wu L."/>
            <person name="Ma J."/>
        </authorList>
    </citation>
    <scope>NUCLEOTIDE SEQUENCE [LARGE SCALE GENOMIC DNA]</scope>
    <source>
        <strain evidence="6">JCM 17975</strain>
    </source>
</reference>
<dbReference type="RefSeq" id="WP_253871701.1">
    <property type="nucleotide sequence ID" value="NZ_BAABHM010000026.1"/>
</dbReference>
<comment type="subcellular location">
    <subcellularLocation>
        <location evidence="1">Cell envelope</location>
    </subcellularLocation>
</comment>
<dbReference type="PANTHER" id="PTHR46847:SF1">
    <property type="entry name" value="D-ALLOSE-BINDING PERIPLASMIC PROTEIN-RELATED"/>
    <property type="match status" value="1"/>
</dbReference>
<dbReference type="Pfam" id="PF13407">
    <property type="entry name" value="Peripla_BP_4"/>
    <property type="match status" value="1"/>
</dbReference>
<accession>A0ABP8XYB0</accession>
<dbReference type="InterPro" id="IPR025997">
    <property type="entry name" value="SBP_2_dom"/>
</dbReference>
<evidence type="ECO:0000256" key="1">
    <source>
        <dbReference type="ARBA" id="ARBA00004196"/>
    </source>
</evidence>
<keyword evidence="3" id="KW-0732">Signal</keyword>
<dbReference type="EMBL" id="BAABHM010000026">
    <property type="protein sequence ID" value="GAA4717827.1"/>
    <property type="molecule type" value="Genomic_DNA"/>
</dbReference>
<keyword evidence="6" id="KW-1185">Reference proteome</keyword>
<sequence>MEALDGSSTGADGGGDCTVAYSQGSLSGEWRVENSRDMQEQVEAAGCTFIQASANDDVAKQLQDVNDLLARKPDLLVVAPVQYEPLAPVPGLADAAGVPLIVVDRELPGTPGEGQYEALITIDFVESGRKVAESIVAGLTEKNGAPKGRIVHITGTTGSSPVIDMQEGIDEVLADNPGIEIAGSCDGLYAAEPGRKCMEDLLQRFDAGTIDGVVADNDESALGAIQAIKAADRTELFPWVWGKDAQRTGLEAMLAGEMYYTISTPPQYGAITMETWRAAQEGTLEDTKILLPKTEYQIGTKDATEQIKARIEELRAQNLNCC</sequence>
<name>A0ABP8XYB0_9MICO</name>
<gene>
    <name evidence="5" type="ORF">GCM10023198_46750</name>
</gene>
<organism evidence="5 6">
    <name type="scientific">Promicromonospora umidemergens</name>
    <dbReference type="NCBI Taxonomy" id="629679"/>
    <lineage>
        <taxon>Bacteria</taxon>
        <taxon>Bacillati</taxon>
        <taxon>Actinomycetota</taxon>
        <taxon>Actinomycetes</taxon>
        <taxon>Micrococcales</taxon>
        <taxon>Promicromonosporaceae</taxon>
        <taxon>Promicromonospora</taxon>
    </lineage>
</organism>
<evidence type="ECO:0000313" key="5">
    <source>
        <dbReference type="EMBL" id="GAA4717827.1"/>
    </source>
</evidence>
<dbReference type="PANTHER" id="PTHR46847">
    <property type="entry name" value="D-ALLOSE-BINDING PERIPLASMIC PROTEIN-RELATED"/>
    <property type="match status" value="1"/>
</dbReference>
<protein>
    <submittedName>
        <fullName evidence="5">ABC transporter substrate-binding protein</fullName>
    </submittedName>
</protein>
<comment type="similarity">
    <text evidence="2">Belongs to the bacterial solute-binding protein 2 family.</text>
</comment>
<feature type="domain" description="Periplasmic binding protein" evidence="4">
    <location>
        <begin position="21"/>
        <end position="280"/>
    </location>
</feature>
<dbReference type="SUPFAM" id="SSF53822">
    <property type="entry name" value="Periplasmic binding protein-like I"/>
    <property type="match status" value="1"/>
</dbReference>
<evidence type="ECO:0000313" key="6">
    <source>
        <dbReference type="Proteomes" id="UP001500843"/>
    </source>
</evidence>